<evidence type="ECO:0000256" key="1">
    <source>
        <dbReference type="SAM" id="Phobius"/>
    </source>
</evidence>
<keyword evidence="3" id="KW-1185">Reference proteome</keyword>
<comment type="caution">
    <text evidence="2">The sequence shown here is derived from an EMBL/GenBank/DDBJ whole genome shotgun (WGS) entry which is preliminary data.</text>
</comment>
<gene>
    <name evidence="2" type="ORF">NESM_000932600</name>
</gene>
<accession>A0AAW0F113</accession>
<keyword evidence="1" id="KW-0472">Membrane</keyword>
<feature type="transmembrane region" description="Helical" evidence="1">
    <location>
        <begin position="12"/>
        <end position="38"/>
    </location>
</feature>
<name>A0AAW0F113_9TRYP</name>
<evidence type="ECO:0000313" key="3">
    <source>
        <dbReference type="Proteomes" id="UP001430356"/>
    </source>
</evidence>
<keyword evidence="1" id="KW-0812">Transmembrane</keyword>
<evidence type="ECO:0000313" key="2">
    <source>
        <dbReference type="EMBL" id="KAK7199546.1"/>
    </source>
</evidence>
<reference evidence="2 3" key="1">
    <citation type="journal article" date="2021" name="MBio">
        <title>A New Model Trypanosomatid, Novymonas esmeraldas: Genomic Perception of Its 'Candidatus Pandoraea novymonadis' Endosymbiont.</title>
        <authorList>
            <person name="Zakharova A."/>
            <person name="Saura A."/>
            <person name="Butenko A."/>
            <person name="Podesvova L."/>
            <person name="Warmusova S."/>
            <person name="Kostygov A.Y."/>
            <person name="Nenarokova A."/>
            <person name="Lukes J."/>
            <person name="Opperdoes F.R."/>
            <person name="Yurchenko V."/>
        </authorList>
    </citation>
    <scope>NUCLEOTIDE SEQUENCE [LARGE SCALE GENOMIC DNA]</scope>
    <source>
        <strain evidence="2 3">E262AT.01</strain>
    </source>
</reference>
<dbReference type="AlphaFoldDB" id="A0AAW0F113"/>
<dbReference type="EMBL" id="JAECZO010000579">
    <property type="protein sequence ID" value="KAK7199546.1"/>
    <property type="molecule type" value="Genomic_DNA"/>
</dbReference>
<proteinExistence type="predicted"/>
<sequence length="82" mass="8467">MESSFVADGGGALLALGCANPVAGFVGGITVALLNVFVSLVRDAEIGGVQSRYTSSAEKETQKAFEAAQMEAMVALQSSRFH</sequence>
<dbReference type="Proteomes" id="UP001430356">
    <property type="component" value="Unassembled WGS sequence"/>
</dbReference>
<keyword evidence="1" id="KW-1133">Transmembrane helix</keyword>
<protein>
    <submittedName>
        <fullName evidence="2">Uncharacterized protein</fullName>
    </submittedName>
</protein>
<organism evidence="2 3">
    <name type="scientific">Novymonas esmeraldas</name>
    <dbReference type="NCBI Taxonomy" id="1808958"/>
    <lineage>
        <taxon>Eukaryota</taxon>
        <taxon>Discoba</taxon>
        <taxon>Euglenozoa</taxon>
        <taxon>Kinetoplastea</taxon>
        <taxon>Metakinetoplastina</taxon>
        <taxon>Trypanosomatida</taxon>
        <taxon>Trypanosomatidae</taxon>
        <taxon>Novymonas</taxon>
    </lineage>
</organism>